<reference evidence="9" key="1">
    <citation type="submission" date="2021-02" db="EMBL/GenBank/DDBJ databases">
        <title>Leucobacter sp. CX169.</title>
        <authorList>
            <person name="Cheng Y."/>
        </authorList>
    </citation>
    <scope>NUCLEOTIDE SEQUENCE [LARGE SCALE GENOMIC DNA]</scope>
    <source>
        <strain evidence="9">JY899</strain>
    </source>
</reference>
<feature type="transmembrane region" description="Helical" evidence="7">
    <location>
        <begin position="6"/>
        <end position="25"/>
    </location>
</feature>
<dbReference type="PANTHER" id="PTHR34478">
    <property type="entry name" value="PROTEIN LEMA"/>
    <property type="match status" value="1"/>
</dbReference>
<evidence type="ECO:0000313" key="9">
    <source>
        <dbReference type="Proteomes" id="UP000705983"/>
    </source>
</evidence>
<accession>A0ABS2THW2</accession>
<protein>
    <submittedName>
        <fullName evidence="8">LemA family protein</fullName>
    </submittedName>
</protein>
<dbReference type="RefSeq" id="WP_182171408.1">
    <property type="nucleotide sequence ID" value="NZ_CP059676.1"/>
</dbReference>
<evidence type="ECO:0000313" key="8">
    <source>
        <dbReference type="EMBL" id="MBM9433938.1"/>
    </source>
</evidence>
<dbReference type="InterPro" id="IPR023353">
    <property type="entry name" value="LemA-like_dom_sf"/>
</dbReference>
<organism evidence="8 9">
    <name type="scientific">Flaviflexus equikiangi</name>
    <dbReference type="NCBI Taxonomy" id="2758573"/>
    <lineage>
        <taxon>Bacteria</taxon>
        <taxon>Bacillati</taxon>
        <taxon>Actinomycetota</taxon>
        <taxon>Actinomycetes</taxon>
        <taxon>Actinomycetales</taxon>
        <taxon>Actinomycetaceae</taxon>
        <taxon>Flaviflexus</taxon>
    </lineage>
</organism>
<evidence type="ECO:0000256" key="2">
    <source>
        <dbReference type="ARBA" id="ARBA00008854"/>
    </source>
</evidence>
<gene>
    <name evidence="8" type="ORF">JVW63_09560</name>
</gene>
<keyword evidence="3 7" id="KW-0812">Transmembrane</keyword>
<evidence type="ECO:0000256" key="3">
    <source>
        <dbReference type="ARBA" id="ARBA00022692"/>
    </source>
</evidence>
<evidence type="ECO:0000256" key="5">
    <source>
        <dbReference type="ARBA" id="ARBA00023136"/>
    </source>
</evidence>
<keyword evidence="9" id="KW-1185">Reference proteome</keyword>
<evidence type="ECO:0000256" key="1">
    <source>
        <dbReference type="ARBA" id="ARBA00004167"/>
    </source>
</evidence>
<dbReference type="Proteomes" id="UP000705983">
    <property type="component" value="Unassembled WGS sequence"/>
</dbReference>
<dbReference type="EMBL" id="JAFFJS010000006">
    <property type="protein sequence ID" value="MBM9433938.1"/>
    <property type="molecule type" value="Genomic_DNA"/>
</dbReference>
<name>A0ABS2THW2_9ACTO</name>
<dbReference type="SUPFAM" id="SSF140478">
    <property type="entry name" value="LemA-like"/>
    <property type="match status" value="1"/>
</dbReference>
<keyword evidence="5 7" id="KW-0472">Membrane</keyword>
<feature type="region of interest" description="Disordered" evidence="6">
    <location>
        <begin position="195"/>
        <end position="237"/>
    </location>
</feature>
<evidence type="ECO:0000256" key="6">
    <source>
        <dbReference type="SAM" id="MobiDB-lite"/>
    </source>
</evidence>
<keyword evidence="4 7" id="KW-1133">Transmembrane helix</keyword>
<dbReference type="PANTHER" id="PTHR34478:SF1">
    <property type="entry name" value="PROTEIN LEMA"/>
    <property type="match status" value="1"/>
</dbReference>
<comment type="caution">
    <text evidence="8">The sequence shown here is derived from an EMBL/GenBank/DDBJ whole genome shotgun (WGS) entry which is preliminary data.</text>
</comment>
<dbReference type="Pfam" id="PF04011">
    <property type="entry name" value="LemA"/>
    <property type="match status" value="1"/>
</dbReference>
<comment type="similarity">
    <text evidence="2">Belongs to the LemA family.</text>
</comment>
<proteinExistence type="inferred from homology"/>
<comment type="subcellular location">
    <subcellularLocation>
        <location evidence="1">Membrane</location>
        <topology evidence="1">Single-pass membrane protein</topology>
    </subcellularLocation>
</comment>
<sequence>MNVSVVVGLIVLLIVILVVWVVSMYNRLIRLRNQVQESWKQVDVELHRRYQLIPNLIETVKGYASHEQAVLAEVTAMRERAQQGRGTGERAQREGDLSRALAGVVALAENYPDLKASGPFRDLQAELANTEDRIAAGRRFYNSNVSGLNTTIESFPGNIIASMFSFRRAEYFETAESVRQAPRVSFTDTDGHLGRYGADAWQPAPEPGAPGFGGQRGGFDPRRDGGRAVDGGDETRR</sequence>
<dbReference type="Gene3D" id="1.20.1440.20">
    <property type="entry name" value="LemA-like domain"/>
    <property type="match status" value="1"/>
</dbReference>
<evidence type="ECO:0000256" key="4">
    <source>
        <dbReference type="ARBA" id="ARBA00022989"/>
    </source>
</evidence>
<dbReference type="InterPro" id="IPR007156">
    <property type="entry name" value="MamQ_LemA"/>
</dbReference>
<evidence type="ECO:0000256" key="7">
    <source>
        <dbReference type="SAM" id="Phobius"/>
    </source>
</evidence>